<keyword evidence="2" id="KW-0812">Transmembrane</keyword>
<dbReference type="KEGG" id="mis:MICPUN_99445"/>
<protein>
    <submittedName>
        <fullName evidence="5">Mitochondrial protein translocase family</fullName>
    </submittedName>
</protein>
<dbReference type="EMBL" id="CP001324">
    <property type="protein sequence ID" value="ACO62189.1"/>
    <property type="molecule type" value="Genomic_DNA"/>
</dbReference>
<gene>
    <name evidence="5" type="ORF">MICPUN_99445</name>
</gene>
<dbReference type="GO" id="GO:0008320">
    <property type="term" value="F:protein transmembrane transporter activity"/>
    <property type="evidence" value="ECO:0007669"/>
    <property type="project" value="TreeGrafter"/>
</dbReference>
<keyword evidence="3" id="KW-1133">Transmembrane helix</keyword>
<name>C1E1L6_MICCC</name>
<proteinExistence type="predicted"/>
<dbReference type="GO" id="GO:0030150">
    <property type="term" value="P:protein import into mitochondrial matrix"/>
    <property type="evidence" value="ECO:0007669"/>
    <property type="project" value="TreeGrafter"/>
</dbReference>
<evidence type="ECO:0000256" key="3">
    <source>
        <dbReference type="ARBA" id="ARBA00022989"/>
    </source>
</evidence>
<keyword evidence="6" id="KW-1185">Reference proteome</keyword>
<dbReference type="FunCoup" id="C1E1L6">
    <property type="interactions" value="1641"/>
</dbReference>
<dbReference type="GeneID" id="8241696"/>
<dbReference type="InterPro" id="IPR045238">
    <property type="entry name" value="Tim23-like"/>
</dbReference>
<evidence type="ECO:0000313" key="6">
    <source>
        <dbReference type="Proteomes" id="UP000002009"/>
    </source>
</evidence>
<reference evidence="5 6" key="1">
    <citation type="journal article" date="2009" name="Science">
        <title>Green evolution and dynamic adaptations revealed by genomes of the marine picoeukaryotes Micromonas.</title>
        <authorList>
            <person name="Worden A.Z."/>
            <person name="Lee J.H."/>
            <person name="Mock T."/>
            <person name="Rouze P."/>
            <person name="Simmons M.P."/>
            <person name="Aerts A.L."/>
            <person name="Allen A.E."/>
            <person name="Cuvelier M.L."/>
            <person name="Derelle E."/>
            <person name="Everett M.V."/>
            <person name="Foulon E."/>
            <person name="Grimwood J."/>
            <person name="Gundlach H."/>
            <person name="Henrissat B."/>
            <person name="Napoli C."/>
            <person name="McDonald S.M."/>
            <person name="Parker M.S."/>
            <person name="Rombauts S."/>
            <person name="Salamov A."/>
            <person name="Von Dassow P."/>
            <person name="Badger J.H."/>
            <person name="Coutinho P.M."/>
            <person name="Demir E."/>
            <person name="Dubchak I."/>
            <person name="Gentemann C."/>
            <person name="Eikrem W."/>
            <person name="Gready J.E."/>
            <person name="John U."/>
            <person name="Lanier W."/>
            <person name="Lindquist E.A."/>
            <person name="Lucas S."/>
            <person name="Mayer K.F."/>
            <person name="Moreau H."/>
            <person name="Not F."/>
            <person name="Otillar R."/>
            <person name="Panaud O."/>
            <person name="Pangilinan J."/>
            <person name="Paulsen I."/>
            <person name="Piegu B."/>
            <person name="Poliakov A."/>
            <person name="Robbens S."/>
            <person name="Schmutz J."/>
            <person name="Toulza E."/>
            <person name="Wyss T."/>
            <person name="Zelensky A."/>
            <person name="Zhou K."/>
            <person name="Armbrust E.V."/>
            <person name="Bhattacharya D."/>
            <person name="Goodenough U.W."/>
            <person name="Van de Peer Y."/>
            <person name="Grigoriev I.V."/>
        </authorList>
    </citation>
    <scope>NUCLEOTIDE SEQUENCE [LARGE SCALE GENOMIC DNA]</scope>
    <source>
        <strain evidence="6">RCC299 / NOUM17</strain>
    </source>
</reference>
<dbReference type="eggNOG" id="KOG3324">
    <property type="taxonomic scope" value="Eukaryota"/>
</dbReference>
<evidence type="ECO:0000256" key="1">
    <source>
        <dbReference type="ARBA" id="ARBA00004141"/>
    </source>
</evidence>
<keyword evidence="4" id="KW-0472">Membrane</keyword>
<dbReference type="AlphaFoldDB" id="C1E1L6"/>
<dbReference type="PANTHER" id="PTHR15371:SF0">
    <property type="entry name" value="SD19278P"/>
    <property type="match status" value="1"/>
</dbReference>
<organism evidence="5 6">
    <name type="scientific">Micromonas commoda (strain RCC299 / NOUM17 / CCMP2709)</name>
    <name type="common">Picoplanktonic green alga</name>
    <dbReference type="NCBI Taxonomy" id="296587"/>
    <lineage>
        <taxon>Eukaryota</taxon>
        <taxon>Viridiplantae</taxon>
        <taxon>Chlorophyta</taxon>
        <taxon>Mamiellophyceae</taxon>
        <taxon>Mamiellales</taxon>
        <taxon>Mamiellaceae</taxon>
        <taxon>Micromonas</taxon>
    </lineage>
</organism>
<dbReference type="GO" id="GO:0005744">
    <property type="term" value="C:TIM23 mitochondrial import inner membrane translocase complex"/>
    <property type="evidence" value="ECO:0007669"/>
    <property type="project" value="TreeGrafter"/>
</dbReference>
<dbReference type="PANTHER" id="PTHR15371">
    <property type="entry name" value="TIM23"/>
    <property type="match status" value="1"/>
</dbReference>
<dbReference type="InParanoid" id="C1E1L6"/>
<evidence type="ECO:0000256" key="4">
    <source>
        <dbReference type="ARBA" id="ARBA00023136"/>
    </source>
</evidence>
<accession>C1E1L6</accession>
<dbReference type="STRING" id="296587.C1E1L6"/>
<dbReference type="RefSeq" id="XP_002500931.1">
    <property type="nucleotide sequence ID" value="XM_002500885.1"/>
</dbReference>
<sequence>MGLRDLLGLRRGDKGNNAAAAGRDAYSSEIISEAVPEQGASGSSILDEPVTSGFSTPAGMVSRADLAKMGTGASGVAYNPYTGLGGPFDPQMSKALYTITDSPELLFDEERRAKTRSWGENITFLTGVGYLGGIIAGGGLGAYKGLSSVPEAGLVDTQKLKLNRVLNAAGSRGTSMGNAWGCLGLYYAALDSLVGHYTSHEYPALGAVVAGAGAGSLYKSAHGMRAAAVYGVLGAGLSAANQAGQFLVGYGAATRPRW</sequence>
<evidence type="ECO:0000256" key="2">
    <source>
        <dbReference type="ARBA" id="ARBA00022692"/>
    </source>
</evidence>
<evidence type="ECO:0000313" key="5">
    <source>
        <dbReference type="EMBL" id="ACO62189.1"/>
    </source>
</evidence>
<dbReference type="OMA" id="YQNFDAP"/>
<dbReference type="Proteomes" id="UP000002009">
    <property type="component" value="Chromosome 3"/>
</dbReference>
<dbReference type="Pfam" id="PF02466">
    <property type="entry name" value="Tim17"/>
    <property type="match status" value="1"/>
</dbReference>
<comment type="subcellular location">
    <subcellularLocation>
        <location evidence="1">Membrane</location>
        <topology evidence="1">Multi-pass membrane protein</topology>
    </subcellularLocation>
</comment>
<dbReference type="OrthoDB" id="159299at2759"/>